<dbReference type="EnsemblMetazoa" id="CLYHEMT017729.1">
    <property type="protein sequence ID" value="CLYHEMP017729.1"/>
    <property type="gene ID" value="CLYHEMG017729"/>
</dbReference>
<feature type="region of interest" description="Disordered" evidence="1">
    <location>
        <begin position="15"/>
        <end position="57"/>
    </location>
</feature>
<evidence type="ECO:0000256" key="1">
    <source>
        <dbReference type="SAM" id="MobiDB-lite"/>
    </source>
</evidence>
<name>A0A7M5X5H8_9CNID</name>
<evidence type="ECO:0000313" key="2">
    <source>
        <dbReference type="EnsemblMetazoa" id="CLYHEMP017729.1"/>
    </source>
</evidence>
<keyword evidence="3" id="KW-1185">Reference proteome</keyword>
<dbReference type="Proteomes" id="UP000594262">
    <property type="component" value="Unplaced"/>
</dbReference>
<accession>A0A7M5X5H8</accession>
<reference evidence="2" key="1">
    <citation type="submission" date="2021-01" db="UniProtKB">
        <authorList>
            <consortium name="EnsemblMetazoa"/>
        </authorList>
    </citation>
    <scope>IDENTIFICATION</scope>
</reference>
<feature type="compositionally biased region" description="Polar residues" evidence="1">
    <location>
        <begin position="15"/>
        <end position="52"/>
    </location>
</feature>
<proteinExistence type="predicted"/>
<evidence type="ECO:0000313" key="3">
    <source>
        <dbReference type="Proteomes" id="UP000594262"/>
    </source>
</evidence>
<protein>
    <submittedName>
        <fullName evidence="2">Uncharacterized protein</fullName>
    </submittedName>
</protein>
<organism evidence="2 3">
    <name type="scientific">Clytia hemisphaerica</name>
    <dbReference type="NCBI Taxonomy" id="252671"/>
    <lineage>
        <taxon>Eukaryota</taxon>
        <taxon>Metazoa</taxon>
        <taxon>Cnidaria</taxon>
        <taxon>Hydrozoa</taxon>
        <taxon>Hydroidolina</taxon>
        <taxon>Leptothecata</taxon>
        <taxon>Obeliida</taxon>
        <taxon>Clytiidae</taxon>
        <taxon>Clytia</taxon>
    </lineage>
</organism>
<sequence>YNASKVFMVSFQPVSQPDVSGSQAGSTSQPIQQNPLQQISNSADTSSHTLPINSRRDTTPKCVLATVKVMRADLDGSGKPCNTLKYNHELRVLIYQHDKLNVGYVTKRVREEMGNNDLTVVGNKEFIIYEQEGTRG</sequence>
<dbReference type="AlphaFoldDB" id="A0A7M5X5H8"/>